<dbReference type="GO" id="GO:0005524">
    <property type="term" value="F:ATP binding"/>
    <property type="evidence" value="ECO:0007669"/>
    <property type="project" value="UniProtKB-UniRule"/>
</dbReference>
<feature type="domain" description="FtsK" evidence="17">
    <location>
        <begin position="447"/>
        <end position="645"/>
    </location>
</feature>
<dbReference type="Gene3D" id="3.30.980.40">
    <property type="match status" value="1"/>
</dbReference>
<sequence>MRKELLGILLFFIVAFSAISLLSYSPLDPSIANPMTGGQIHNLFGLIGAHISGLFIFLFGLGAGWIPVILGFASYYIFNNRPKNEMLMPAAGALILVITSSGIFALGGDSFEIFGNKISSGGVIGINLNIFIVRYFNNTGGFIVLSLIWIIGFVLAAETSIVIIGNNLRNFTIKTINYFKSLYLSWKNRGKLPERIKKARPEPIPVKKAAQIKNIARKIKMLDMTSIPPKPIKKMLDMKKEEDADLVILKNDETSALPVKTSKPDNDKNTESEPGLKKENNSNKLKNKQAQTNNDQEPGLTELKRKKNSKYQKPVITFMNEPKHDFGTEDKEFLEHQAQLLAAKLEDFGVKGRVSNVIPGPVITTYEYKPAPGIKINKVVNLTDDLALALRAISIRIVAPIPGRAVIGIEVPNAKREVVWLKEIINSNVFKQSESILTICLGKDIVGNPVVAHLDKMPHLLIAGATGTGKSVGLNSMICSLLYKSVPEDVKMIMIDPKRIELTLYDGIPHLITPVVTDVKKATNALFWAVNEMERRYGLLAEKRVRNIVQYNDKVEAEKLIGEETEGHDKLPYIVIIIDELADLMVVASRDVEVSLMRLAQMARAAGIHLILATQRPSVDVLTGIIKANFPTRLTFQVSSKIDSRTIIDTNGAQNLLGAGDMLFLPPGTARLQRIHGAYISEDELQKITSFLKDQAEPEYDESVLEPQANEKGKSGDEEYDERYDDAVALVTQTRQASISSIQRHLRIGYNRAARIIEVMEKEGIVGPSDGAKPRDVLVAGYDD</sequence>
<evidence type="ECO:0000256" key="8">
    <source>
        <dbReference type="ARBA" id="ARBA00022840"/>
    </source>
</evidence>
<evidence type="ECO:0000256" key="12">
    <source>
        <dbReference type="ARBA" id="ARBA00023306"/>
    </source>
</evidence>
<evidence type="ECO:0000256" key="7">
    <source>
        <dbReference type="ARBA" id="ARBA00022829"/>
    </source>
</evidence>
<evidence type="ECO:0000256" key="3">
    <source>
        <dbReference type="ARBA" id="ARBA00022475"/>
    </source>
</evidence>
<evidence type="ECO:0000256" key="13">
    <source>
        <dbReference type="ARBA" id="ARBA00025923"/>
    </source>
</evidence>
<keyword evidence="7" id="KW-0159">Chromosome partition</keyword>
<dbReference type="RefSeq" id="WP_207690705.1">
    <property type="nucleotide sequence ID" value="NZ_CP061799.1"/>
</dbReference>
<keyword evidence="3" id="KW-1003">Cell membrane</keyword>
<keyword evidence="8 14" id="KW-0067">ATP-binding</keyword>
<dbReference type="InterPro" id="IPR003593">
    <property type="entry name" value="AAA+_ATPase"/>
</dbReference>
<evidence type="ECO:0000256" key="15">
    <source>
        <dbReference type="SAM" id="MobiDB-lite"/>
    </source>
</evidence>
<feature type="transmembrane region" description="Helical" evidence="16">
    <location>
        <begin position="87"/>
        <end position="106"/>
    </location>
</feature>
<dbReference type="AlphaFoldDB" id="A0A975B4Z9"/>
<dbReference type="SMART" id="SM00382">
    <property type="entry name" value="AAA"/>
    <property type="match status" value="1"/>
</dbReference>
<evidence type="ECO:0000256" key="2">
    <source>
        <dbReference type="ARBA" id="ARBA00006474"/>
    </source>
</evidence>
<keyword evidence="19" id="KW-1185">Reference proteome</keyword>
<organism evidence="18 19">
    <name type="scientific">Desulfonema limicola</name>
    <dbReference type="NCBI Taxonomy" id="45656"/>
    <lineage>
        <taxon>Bacteria</taxon>
        <taxon>Pseudomonadati</taxon>
        <taxon>Thermodesulfobacteriota</taxon>
        <taxon>Desulfobacteria</taxon>
        <taxon>Desulfobacterales</taxon>
        <taxon>Desulfococcaceae</taxon>
        <taxon>Desulfonema</taxon>
    </lineage>
</organism>
<dbReference type="SUPFAM" id="SSF46785">
    <property type="entry name" value="Winged helix' DNA-binding domain"/>
    <property type="match status" value="1"/>
</dbReference>
<evidence type="ECO:0000256" key="9">
    <source>
        <dbReference type="ARBA" id="ARBA00022989"/>
    </source>
</evidence>
<evidence type="ECO:0000256" key="14">
    <source>
        <dbReference type="PROSITE-ProRule" id="PRU00289"/>
    </source>
</evidence>
<evidence type="ECO:0000313" key="19">
    <source>
        <dbReference type="Proteomes" id="UP000663720"/>
    </source>
</evidence>
<dbReference type="Proteomes" id="UP000663720">
    <property type="component" value="Chromosome"/>
</dbReference>
<dbReference type="Pfam" id="PF09397">
    <property type="entry name" value="FtsK_gamma"/>
    <property type="match status" value="1"/>
</dbReference>
<dbReference type="PROSITE" id="PS50901">
    <property type="entry name" value="FTSK"/>
    <property type="match status" value="1"/>
</dbReference>
<dbReference type="InterPro" id="IPR036388">
    <property type="entry name" value="WH-like_DNA-bd_sf"/>
</dbReference>
<gene>
    <name evidence="18" type="primary">ftsK</name>
    <name evidence="18" type="ORF">dnl_11380</name>
</gene>
<feature type="transmembrane region" description="Helical" evidence="16">
    <location>
        <begin position="143"/>
        <end position="165"/>
    </location>
</feature>
<comment type="subcellular location">
    <subcellularLocation>
        <location evidence="1">Cell membrane</location>
        <topology evidence="1">Multi-pass membrane protein</topology>
    </subcellularLocation>
</comment>
<evidence type="ECO:0000256" key="10">
    <source>
        <dbReference type="ARBA" id="ARBA00023125"/>
    </source>
</evidence>
<feature type="region of interest" description="Disordered" evidence="15">
    <location>
        <begin position="255"/>
        <end position="313"/>
    </location>
</feature>
<keyword evidence="12" id="KW-0131">Cell cycle</keyword>
<dbReference type="SMART" id="SM00843">
    <property type="entry name" value="Ftsk_gamma"/>
    <property type="match status" value="1"/>
</dbReference>
<keyword evidence="4" id="KW-0132">Cell division</keyword>
<dbReference type="InterPro" id="IPR025199">
    <property type="entry name" value="FtsK_4TM"/>
</dbReference>
<evidence type="ECO:0000256" key="16">
    <source>
        <dbReference type="SAM" id="Phobius"/>
    </source>
</evidence>
<dbReference type="GO" id="GO:0005886">
    <property type="term" value="C:plasma membrane"/>
    <property type="evidence" value="ECO:0007669"/>
    <property type="project" value="UniProtKB-SubCell"/>
</dbReference>
<dbReference type="GO" id="GO:0051301">
    <property type="term" value="P:cell division"/>
    <property type="evidence" value="ECO:0007669"/>
    <property type="project" value="UniProtKB-KW"/>
</dbReference>
<evidence type="ECO:0000256" key="6">
    <source>
        <dbReference type="ARBA" id="ARBA00022741"/>
    </source>
</evidence>
<reference evidence="18" key="1">
    <citation type="journal article" date="2021" name="Microb. Physiol.">
        <title>Proteogenomic Insights into the Physiology of Marine, Sulfate-Reducing, Filamentous Desulfonema limicola and Desulfonema magnum.</title>
        <authorList>
            <person name="Schnaars V."/>
            <person name="Wohlbrand L."/>
            <person name="Scheve S."/>
            <person name="Hinrichs C."/>
            <person name="Reinhardt R."/>
            <person name="Rabus R."/>
        </authorList>
    </citation>
    <scope>NUCLEOTIDE SEQUENCE</scope>
    <source>
        <strain evidence="18">5ac10</strain>
    </source>
</reference>
<dbReference type="InterPro" id="IPR050206">
    <property type="entry name" value="FtsK/SpoIIIE/SftA"/>
</dbReference>
<keyword evidence="6 14" id="KW-0547">Nucleotide-binding</keyword>
<dbReference type="EMBL" id="CP061799">
    <property type="protein sequence ID" value="QTA78891.1"/>
    <property type="molecule type" value="Genomic_DNA"/>
</dbReference>
<evidence type="ECO:0000259" key="17">
    <source>
        <dbReference type="PROSITE" id="PS50901"/>
    </source>
</evidence>
<keyword evidence="5 16" id="KW-0812">Transmembrane</keyword>
<dbReference type="PANTHER" id="PTHR22683">
    <property type="entry name" value="SPORULATION PROTEIN RELATED"/>
    <property type="match status" value="1"/>
</dbReference>
<keyword evidence="10" id="KW-0238">DNA-binding</keyword>
<dbReference type="Pfam" id="PF13491">
    <property type="entry name" value="FtsK_4TM"/>
    <property type="match status" value="1"/>
</dbReference>
<dbReference type="KEGG" id="dli:dnl_11380"/>
<dbReference type="Gene3D" id="1.10.10.10">
    <property type="entry name" value="Winged helix-like DNA-binding domain superfamily/Winged helix DNA-binding domain"/>
    <property type="match status" value="1"/>
</dbReference>
<dbReference type="GO" id="GO:0007059">
    <property type="term" value="P:chromosome segregation"/>
    <property type="evidence" value="ECO:0007669"/>
    <property type="project" value="UniProtKB-KW"/>
</dbReference>
<evidence type="ECO:0000256" key="4">
    <source>
        <dbReference type="ARBA" id="ARBA00022618"/>
    </source>
</evidence>
<dbReference type="Gene3D" id="3.40.50.300">
    <property type="entry name" value="P-loop containing nucleotide triphosphate hydrolases"/>
    <property type="match status" value="1"/>
</dbReference>
<accession>A0A975B4Z9</accession>
<feature type="transmembrane region" description="Helical" evidence="16">
    <location>
        <begin position="118"/>
        <end position="136"/>
    </location>
</feature>
<keyword evidence="9 16" id="KW-1133">Transmembrane helix</keyword>
<feature type="compositionally biased region" description="Basic and acidic residues" evidence="15">
    <location>
        <begin position="262"/>
        <end position="281"/>
    </location>
</feature>
<protein>
    <submittedName>
        <fullName evidence="18">DNA translocase</fullName>
    </submittedName>
</protein>
<dbReference type="InterPro" id="IPR041027">
    <property type="entry name" value="FtsK_alpha"/>
</dbReference>
<comment type="similarity">
    <text evidence="2">Belongs to the FtsK/SpoIIIE/SftA family.</text>
</comment>
<keyword evidence="11 16" id="KW-0472">Membrane</keyword>
<feature type="binding site" evidence="14">
    <location>
        <begin position="464"/>
        <end position="471"/>
    </location>
    <ligand>
        <name>ATP</name>
        <dbReference type="ChEBI" id="CHEBI:30616"/>
    </ligand>
</feature>
<evidence type="ECO:0000256" key="5">
    <source>
        <dbReference type="ARBA" id="ARBA00022692"/>
    </source>
</evidence>
<dbReference type="InterPro" id="IPR002543">
    <property type="entry name" value="FtsK_dom"/>
</dbReference>
<dbReference type="InterPro" id="IPR036390">
    <property type="entry name" value="WH_DNA-bd_sf"/>
</dbReference>
<feature type="transmembrane region" description="Helical" evidence="16">
    <location>
        <begin position="47"/>
        <end position="75"/>
    </location>
</feature>
<dbReference type="Pfam" id="PF17854">
    <property type="entry name" value="FtsK_alpha"/>
    <property type="match status" value="1"/>
</dbReference>
<dbReference type="SUPFAM" id="SSF52540">
    <property type="entry name" value="P-loop containing nucleoside triphosphate hydrolases"/>
    <property type="match status" value="1"/>
</dbReference>
<dbReference type="InterPro" id="IPR018541">
    <property type="entry name" value="Ftsk_gamma"/>
</dbReference>
<proteinExistence type="inferred from homology"/>
<evidence type="ECO:0000313" key="18">
    <source>
        <dbReference type="EMBL" id="QTA78891.1"/>
    </source>
</evidence>
<dbReference type="Pfam" id="PF01580">
    <property type="entry name" value="FtsK_SpoIIIE"/>
    <property type="match status" value="1"/>
</dbReference>
<dbReference type="InterPro" id="IPR027417">
    <property type="entry name" value="P-loop_NTPase"/>
</dbReference>
<feature type="region of interest" description="Disordered" evidence="15">
    <location>
        <begin position="697"/>
        <end position="721"/>
    </location>
</feature>
<name>A0A975B4Z9_9BACT</name>
<comment type="subunit">
    <text evidence="13">Homohexamer. Forms a ring that surrounds DNA.</text>
</comment>
<evidence type="ECO:0000256" key="1">
    <source>
        <dbReference type="ARBA" id="ARBA00004651"/>
    </source>
</evidence>
<evidence type="ECO:0000256" key="11">
    <source>
        <dbReference type="ARBA" id="ARBA00023136"/>
    </source>
</evidence>
<dbReference type="GO" id="GO:0003677">
    <property type="term" value="F:DNA binding"/>
    <property type="evidence" value="ECO:0007669"/>
    <property type="project" value="UniProtKB-KW"/>
</dbReference>
<dbReference type="PANTHER" id="PTHR22683:SF41">
    <property type="entry name" value="DNA TRANSLOCASE FTSK"/>
    <property type="match status" value="1"/>
</dbReference>
<dbReference type="CDD" id="cd01127">
    <property type="entry name" value="TrwB_TraG_TraD_VirD4"/>
    <property type="match status" value="1"/>
</dbReference>